<comment type="caution">
    <text evidence="1">The sequence shown here is derived from an EMBL/GenBank/DDBJ whole genome shotgun (WGS) entry which is preliminary data.</text>
</comment>
<sequence length="37" mass="4225">MQSDEISHAKIRILLVKLNSINKRGRNGLDKCLAIFE</sequence>
<accession>A8RAT7</accession>
<reference evidence="1 2" key="1">
    <citation type="submission" date="2007-09" db="EMBL/GenBank/DDBJ databases">
        <title>Draft genome sequence of Eubacterium dolichum (DSM 3991).</title>
        <authorList>
            <person name="Sudarsanam P."/>
            <person name="Ley R."/>
            <person name="Guruge J."/>
            <person name="Turnbaugh P.J."/>
            <person name="Mahowald M."/>
            <person name="Liep D."/>
            <person name="Gordon J."/>
        </authorList>
    </citation>
    <scope>NUCLEOTIDE SEQUENCE [LARGE SCALE GENOMIC DNA]</scope>
    <source>
        <strain evidence="1 2">DSM 3991</strain>
    </source>
</reference>
<dbReference type="Proteomes" id="UP000004090">
    <property type="component" value="Unassembled WGS sequence"/>
</dbReference>
<dbReference type="AlphaFoldDB" id="A8RAT7"/>
<protein>
    <submittedName>
        <fullName evidence="1">Uncharacterized protein</fullName>
    </submittedName>
</protein>
<reference evidence="1 2" key="2">
    <citation type="submission" date="2007-09" db="EMBL/GenBank/DDBJ databases">
        <authorList>
            <person name="Fulton L."/>
            <person name="Clifton S."/>
            <person name="Fulton B."/>
            <person name="Xu J."/>
            <person name="Minx P."/>
            <person name="Pepin K.H."/>
            <person name="Johnson M."/>
            <person name="Thiruvilangam P."/>
            <person name="Bhonagiri V."/>
            <person name="Nash W.E."/>
            <person name="Mardis E.R."/>
            <person name="Wilson R.K."/>
        </authorList>
    </citation>
    <scope>NUCLEOTIDE SEQUENCE [LARGE SCALE GENOMIC DNA]</scope>
    <source>
        <strain evidence="1 2">DSM 3991</strain>
    </source>
</reference>
<evidence type="ECO:0000313" key="2">
    <source>
        <dbReference type="Proteomes" id="UP000004090"/>
    </source>
</evidence>
<dbReference type="HOGENOM" id="CLU_3343799_0_0_9"/>
<name>A8RAT7_9FIRM</name>
<organism evidence="1 2">
    <name type="scientific">Amedibacillus dolichus DSM 3991</name>
    <dbReference type="NCBI Taxonomy" id="428127"/>
    <lineage>
        <taxon>Bacteria</taxon>
        <taxon>Bacillati</taxon>
        <taxon>Bacillota</taxon>
        <taxon>Erysipelotrichia</taxon>
        <taxon>Erysipelotrichales</taxon>
        <taxon>Erysipelotrichaceae</taxon>
        <taxon>Amedibacillus</taxon>
    </lineage>
</organism>
<proteinExistence type="predicted"/>
<gene>
    <name evidence="1" type="ORF">EUBDOL_00909</name>
</gene>
<evidence type="ECO:0000313" key="1">
    <source>
        <dbReference type="EMBL" id="EDP11730.1"/>
    </source>
</evidence>
<dbReference type="EMBL" id="ABAW02000018">
    <property type="protein sequence ID" value="EDP11730.1"/>
    <property type="molecule type" value="Genomic_DNA"/>
</dbReference>